<dbReference type="InterPro" id="IPR020846">
    <property type="entry name" value="MFS_dom"/>
</dbReference>
<feature type="transmembrane region" description="Helical" evidence="9">
    <location>
        <begin position="197"/>
        <end position="216"/>
    </location>
</feature>
<keyword evidence="8 9" id="KW-0472">Membrane</keyword>
<evidence type="ECO:0000256" key="4">
    <source>
        <dbReference type="ARBA" id="ARBA00022475"/>
    </source>
</evidence>
<sequence length="436" mass="45889">MNTETLAPAMPVPAADLPRRDMTKAVVSGAIGNILEWYDFTVYAYLAAILGAKFFQTGNETTALLSTFAVFGVGFFARPFGGILIGMFGDRYGRKPALMLTFGMIAASTGLIGVLPTYETIGLAAPILLVVARLLQGISAGGEWGGAASFLVEWAPANRRGLYGSLHPCAVCVGLLLGAGVTGGLTTALGNDVMHDWGWRIPFLIGAVVGPIGWYVRRQVHETPVFTRAKAAAASAGHRPRAPIGRAIVTAFAFPAVQSVIVYLILGYFPTFAQKYLGMSSSASLWSTAFATLMMGTFCVLAGRLSDTIGRKRCMMATSVLFALLSYPAIGLLLSGPAMPVIVATQAALAALCGVFLGGMAAALVEMFPTARRLTGLTIAYNLQSVIFGGFAPFIASWLIAATGQPISISYFMILAAVISVIGVSRLRETAHEPLQ</sequence>
<dbReference type="PROSITE" id="PS50850">
    <property type="entry name" value="MFS"/>
    <property type="match status" value="1"/>
</dbReference>
<keyword evidence="3" id="KW-0813">Transport</keyword>
<keyword evidence="5 9" id="KW-0812">Transmembrane</keyword>
<feature type="transmembrane region" description="Helical" evidence="9">
    <location>
        <begin position="121"/>
        <end position="141"/>
    </location>
</feature>
<dbReference type="OrthoDB" id="6766492at2"/>
<evidence type="ECO:0000313" key="11">
    <source>
        <dbReference type="EMBL" id="ANN79847.1"/>
    </source>
</evidence>
<feature type="domain" description="Major facilitator superfamily (MFS) profile" evidence="10">
    <location>
        <begin position="25"/>
        <end position="428"/>
    </location>
</feature>
<gene>
    <name evidence="11" type="ORF">BAU07_24455</name>
</gene>
<dbReference type="KEGG" id="bfz:BAU07_24455"/>
<feature type="transmembrane region" description="Helical" evidence="9">
    <location>
        <begin position="283"/>
        <end position="302"/>
    </location>
</feature>
<evidence type="ECO:0000313" key="12">
    <source>
        <dbReference type="Proteomes" id="UP000091926"/>
    </source>
</evidence>
<keyword evidence="7 9" id="KW-1133">Transmembrane helix</keyword>
<organism evidence="11 12">
    <name type="scientific">Bordetella flabilis</name>
    <dbReference type="NCBI Taxonomy" id="463014"/>
    <lineage>
        <taxon>Bacteria</taxon>
        <taxon>Pseudomonadati</taxon>
        <taxon>Pseudomonadota</taxon>
        <taxon>Betaproteobacteria</taxon>
        <taxon>Burkholderiales</taxon>
        <taxon>Alcaligenaceae</taxon>
        <taxon>Bordetella</taxon>
    </lineage>
</organism>
<dbReference type="Pfam" id="PF07690">
    <property type="entry name" value="MFS_1"/>
    <property type="match status" value="1"/>
</dbReference>
<evidence type="ECO:0000256" key="3">
    <source>
        <dbReference type="ARBA" id="ARBA00022448"/>
    </source>
</evidence>
<dbReference type="EMBL" id="CP016172">
    <property type="protein sequence ID" value="ANN79847.1"/>
    <property type="molecule type" value="Genomic_DNA"/>
</dbReference>
<dbReference type="SUPFAM" id="SSF103473">
    <property type="entry name" value="MFS general substrate transporter"/>
    <property type="match status" value="1"/>
</dbReference>
<feature type="transmembrane region" description="Helical" evidence="9">
    <location>
        <begin position="407"/>
        <end position="427"/>
    </location>
</feature>
<comment type="similarity">
    <text evidence="2">Belongs to the major facilitator superfamily. Metabolite:H+ Symporter (MHS) family (TC 2.A.1.6) family.</text>
</comment>
<reference evidence="11 12" key="1">
    <citation type="submission" date="2016-06" db="EMBL/GenBank/DDBJ databases">
        <title>Complete genome sequences of Bordetella bronchialis and Bordetella flabilis.</title>
        <authorList>
            <person name="LiPuma J.J."/>
            <person name="Spilker T."/>
        </authorList>
    </citation>
    <scope>NUCLEOTIDE SEQUENCE [LARGE SCALE GENOMIC DNA]</scope>
    <source>
        <strain evidence="11 12">AU10664</strain>
    </source>
</reference>
<keyword evidence="12" id="KW-1185">Reference proteome</keyword>
<evidence type="ECO:0000256" key="6">
    <source>
        <dbReference type="ARBA" id="ARBA00022847"/>
    </source>
</evidence>
<dbReference type="PANTHER" id="PTHR43528">
    <property type="entry name" value="ALPHA-KETOGLUTARATE PERMEASE"/>
    <property type="match status" value="1"/>
</dbReference>
<feature type="transmembrane region" description="Helical" evidence="9">
    <location>
        <begin position="247"/>
        <end position="271"/>
    </location>
</feature>
<dbReference type="RefSeq" id="WP_066663641.1">
    <property type="nucleotide sequence ID" value="NZ_CBCSCL010000003.1"/>
</dbReference>
<evidence type="ECO:0000256" key="7">
    <source>
        <dbReference type="ARBA" id="ARBA00022989"/>
    </source>
</evidence>
<evidence type="ECO:0000256" key="5">
    <source>
        <dbReference type="ARBA" id="ARBA00022692"/>
    </source>
</evidence>
<dbReference type="InterPro" id="IPR051084">
    <property type="entry name" value="H+-coupled_symporters"/>
</dbReference>
<dbReference type="AlphaFoldDB" id="A0A193GIF0"/>
<evidence type="ECO:0000256" key="9">
    <source>
        <dbReference type="SAM" id="Phobius"/>
    </source>
</evidence>
<evidence type="ECO:0000259" key="10">
    <source>
        <dbReference type="PROSITE" id="PS50850"/>
    </source>
</evidence>
<proteinExistence type="inferred from homology"/>
<feature type="transmembrane region" description="Helical" evidence="9">
    <location>
        <begin position="97"/>
        <end position="115"/>
    </location>
</feature>
<dbReference type="PANTHER" id="PTHR43528:SF7">
    <property type="entry name" value="MFS TRANSPORTER"/>
    <property type="match status" value="1"/>
</dbReference>
<evidence type="ECO:0000256" key="2">
    <source>
        <dbReference type="ARBA" id="ARBA00008240"/>
    </source>
</evidence>
<evidence type="ECO:0000256" key="8">
    <source>
        <dbReference type="ARBA" id="ARBA00023136"/>
    </source>
</evidence>
<keyword evidence="6" id="KW-0769">Symport</keyword>
<accession>A0A193GIF0</accession>
<dbReference type="Gene3D" id="1.20.1250.20">
    <property type="entry name" value="MFS general substrate transporter like domains"/>
    <property type="match status" value="2"/>
</dbReference>
<dbReference type="InterPro" id="IPR005828">
    <property type="entry name" value="MFS_sugar_transport-like"/>
</dbReference>
<feature type="transmembrane region" description="Helical" evidence="9">
    <location>
        <begin position="162"/>
        <end position="185"/>
    </location>
</feature>
<dbReference type="Pfam" id="PF00083">
    <property type="entry name" value="Sugar_tr"/>
    <property type="match status" value="1"/>
</dbReference>
<dbReference type="PROSITE" id="PS00217">
    <property type="entry name" value="SUGAR_TRANSPORT_2"/>
    <property type="match status" value="1"/>
</dbReference>
<dbReference type="GO" id="GO:0005886">
    <property type="term" value="C:plasma membrane"/>
    <property type="evidence" value="ECO:0007669"/>
    <property type="project" value="UniProtKB-SubCell"/>
</dbReference>
<dbReference type="Proteomes" id="UP000091926">
    <property type="component" value="Chromosome"/>
</dbReference>
<dbReference type="STRING" id="463014.BAU07_24455"/>
<dbReference type="InterPro" id="IPR036259">
    <property type="entry name" value="MFS_trans_sf"/>
</dbReference>
<keyword evidence="4" id="KW-1003">Cell membrane</keyword>
<evidence type="ECO:0000256" key="1">
    <source>
        <dbReference type="ARBA" id="ARBA00004651"/>
    </source>
</evidence>
<feature type="transmembrane region" description="Helical" evidence="9">
    <location>
        <begin position="377"/>
        <end position="401"/>
    </location>
</feature>
<dbReference type="InterPro" id="IPR005829">
    <property type="entry name" value="Sugar_transporter_CS"/>
</dbReference>
<protein>
    <recommendedName>
        <fullName evidence="10">Major facilitator superfamily (MFS) profile domain-containing protein</fullName>
    </recommendedName>
</protein>
<name>A0A193GIF0_9BORD</name>
<dbReference type="FunFam" id="1.20.1250.20:FF:000001">
    <property type="entry name" value="Dicarboxylate MFS transporter"/>
    <property type="match status" value="1"/>
</dbReference>
<dbReference type="InterPro" id="IPR011701">
    <property type="entry name" value="MFS"/>
</dbReference>
<feature type="transmembrane region" description="Helical" evidence="9">
    <location>
        <begin position="63"/>
        <end position="85"/>
    </location>
</feature>
<dbReference type="GO" id="GO:0015293">
    <property type="term" value="F:symporter activity"/>
    <property type="evidence" value="ECO:0007669"/>
    <property type="project" value="UniProtKB-KW"/>
</dbReference>
<feature type="transmembrane region" description="Helical" evidence="9">
    <location>
        <begin position="341"/>
        <end position="365"/>
    </location>
</feature>
<comment type="subcellular location">
    <subcellularLocation>
        <location evidence="1">Cell membrane</location>
        <topology evidence="1">Multi-pass membrane protein</topology>
    </subcellularLocation>
</comment>
<feature type="transmembrane region" description="Helical" evidence="9">
    <location>
        <begin position="314"/>
        <end position="335"/>
    </location>
</feature>